<sequence length="78" mass="8530">MRLPIYVLGEILAVALLVFLGYTAVTDNWLSTGIGQFSDWYTEAVAPHLDPPLTVHRPAELGPIGFAEEWGQVSPFSS</sequence>
<dbReference type="RefSeq" id="WP_301129088.1">
    <property type="nucleotide sequence ID" value="NZ_JAUHPV010000006.1"/>
</dbReference>
<feature type="transmembrane region" description="Helical" evidence="1">
    <location>
        <begin position="6"/>
        <end position="25"/>
    </location>
</feature>
<keyword evidence="1" id="KW-0812">Transmembrane</keyword>
<gene>
    <name evidence="2" type="ORF">QQX04_10870</name>
</gene>
<comment type="caution">
    <text evidence="2">The sequence shown here is derived from an EMBL/GenBank/DDBJ whole genome shotgun (WGS) entry which is preliminary data.</text>
</comment>
<proteinExistence type="predicted"/>
<accession>A0ABT8G465</accession>
<name>A0ABT8G465_9MICO</name>
<keyword evidence="1" id="KW-1133">Transmembrane helix</keyword>
<evidence type="ECO:0000313" key="3">
    <source>
        <dbReference type="Proteomes" id="UP001172738"/>
    </source>
</evidence>
<protein>
    <submittedName>
        <fullName evidence="2">Uncharacterized protein</fullName>
    </submittedName>
</protein>
<dbReference type="Proteomes" id="UP001172738">
    <property type="component" value="Unassembled WGS sequence"/>
</dbReference>
<keyword evidence="1" id="KW-0472">Membrane</keyword>
<evidence type="ECO:0000256" key="1">
    <source>
        <dbReference type="SAM" id="Phobius"/>
    </source>
</evidence>
<organism evidence="2 3">
    <name type="scientific">Demequina zhanjiangensis</name>
    <dbReference type="NCBI Taxonomy" id="3051659"/>
    <lineage>
        <taxon>Bacteria</taxon>
        <taxon>Bacillati</taxon>
        <taxon>Actinomycetota</taxon>
        <taxon>Actinomycetes</taxon>
        <taxon>Micrococcales</taxon>
        <taxon>Demequinaceae</taxon>
        <taxon>Demequina</taxon>
    </lineage>
</organism>
<keyword evidence="3" id="KW-1185">Reference proteome</keyword>
<evidence type="ECO:0000313" key="2">
    <source>
        <dbReference type="EMBL" id="MDN4473494.1"/>
    </source>
</evidence>
<dbReference type="EMBL" id="JAUHPV010000006">
    <property type="protein sequence ID" value="MDN4473494.1"/>
    <property type="molecule type" value="Genomic_DNA"/>
</dbReference>
<reference evidence="2" key="1">
    <citation type="submission" date="2023-06" db="EMBL/GenBank/DDBJ databases">
        <title>SYSU T00b26.</title>
        <authorList>
            <person name="Gao L."/>
            <person name="Fang B.-Z."/>
            <person name="Li W.-J."/>
        </authorList>
    </citation>
    <scope>NUCLEOTIDE SEQUENCE</scope>
    <source>
        <strain evidence="2">SYSU T00b26</strain>
    </source>
</reference>